<dbReference type="InterPro" id="IPR003806">
    <property type="entry name" value="ATP-grasp_PylC-type"/>
</dbReference>
<dbReference type="Proteomes" id="UP000604661">
    <property type="component" value="Unassembled WGS sequence"/>
</dbReference>
<keyword evidence="1" id="KW-0436">Ligase</keyword>
<organism evidence="6 7">
    <name type="scientific">Nostoc linckia FACHB-391</name>
    <dbReference type="NCBI Taxonomy" id="2692906"/>
    <lineage>
        <taxon>Bacteria</taxon>
        <taxon>Bacillati</taxon>
        <taxon>Cyanobacteriota</taxon>
        <taxon>Cyanophyceae</taxon>
        <taxon>Nostocales</taxon>
        <taxon>Nostocaceae</taxon>
        <taxon>Nostoc</taxon>
    </lineage>
</organism>
<reference evidence="6 7" key="1">
    <citation type="journal article" date="2020" name="ISME J.">
        <title>Comparative genomics reveals insights into cyanobacterial evolution and habitat adaptation.</title>
        <authorList>
            <person name="Chen M.Y."/>
            <person name="Teng W.K."/>
            <person name="Zhao L."/>
            <person name="Hu C.X."/>
            <person name="Zhou Y.K."/>
            <person name="Han B.P."/>
            <person name="Song L.R."/>
            <person name="Shu W.S."/>
        </authorList>
    </citation>
    <scope>NUCLEOTIDE SEQUENCE [LARGE SCALE GENOMIC DNA]</scope>
    <source>
        <strain evidence="6 7">FACHB-391</strain>
    </source>
</reference>
<evidence type="ECO:0000256" key="1">
    <source>
        <dbReference type="ARBA" id="ARBA00022598"/>
    </source>
</evidence>
<protein>
    <submittedName>
        <fullName evidence="6">ATP-grasp domain-containing protein</fullName>
    </submittedName>
</protein>
<dbReference type="RefSeq" id="WP_190892212.1">
    <property type="nucleotide sequence ID" value="NZ_JACJTE010000009.1"/>
</dbReference>
<dbReference type="Pfam" id="PF21360">
    <property type="entry name" value="PylC-like_N"/>
    <property type="match status" value="1"/>
</dbReference>
<name>A0ABR8EU34_NOSLI</name>
<evidence type="ECO:0000256" key="4">
    <source>
        <dbReference type="PROSITE-ProRule" id="PRU00409"/>
    </source>
</evidence>
<dbReference type="PANTHER" id="PTHR43055">
    <property type="entry name" value="FORMATE-DEPENDENT PHOSPHORIBOSYLGLYCINAMIDE FORMYLTRANSFERASE"/>
    <property type="match status" value="1"/>
</dbReference>
<keyword evidence="7" id="KW-1185">Reference proteome</keyword>
<keyword evidence="2 4" id="KW-0547">Nucleotide-binding</keyword>
<dbReference type="InterPro" id="IPR013815">
    <property type="entry name" value="ATP_grasp_subdomain_1"/>
</dbReference>
<feature type="domain" description="ATP-grasp" evidence="5">
    <location>
        <begin position="116"/>
        <end position="309"/>
    </location>
</feature>
<evidence type="ECO:0000313" key="6">
    <source>
        <dbReference type="EMBL" id="MBD2561240.1"/>
    </source>
</evidence>
<dbReference type="InterPro" id="IPR011761">
    <property type="entry name" value="ATP-grasp"/>
</dbReference>
<comment type="caution">
    <text evidence="6">The sequence shown here is derived from an EMBL/GenBank/DDBJ whole genome shotgun (WGS) entry which is preliminary data.</text>
</comment>
<evidence type="ECO:0000259" key="5">
    <source>
        <dbReference type="PROSITE" id="PS50975"/>
    </source>
</evidence>
<evidence type="ECO:0000256" key="3">
    <source>
        <dbReference type="ARBA" id="ARBA00022840"/>
    </source>
</evidence>
<proteinExistence type="predicted"/>
<evidence type="ECO:0000313" key="7">
    <source>
        <dbReference type="Proteomes" id="UP000604661"/>
    </source>
</evidence>
<dbReference type="Gene3D" id="3.30.470.20">
    <property type="entry name" value="ATP-grasp fold, B domain"/>
    <property type="match status" value="1"/>
</dbReference>
<sequence>MNVMLTCVGRRNYLVKFFQEALENRGLVFVGDASLEAPALQEADKSFLLPAVNHDDYFDKLLYICEQHQVRLLIPLNDLELPLLAKQRDRFLKIGTIPVISSSEVIDICFDKLASFKFLTDLGISVPKTYLSIKEVKEAIKHQEISFPLVVKPRWGSASIGIEYPEDDEELEFAYRRVKKTICKSFLADISSTDSDEYILIQEKILGQEYGLDIINNLDGNYITTFVKHKLGMRAGETDRALTVEHEALRELGEKIGKNIGHIGNLDCDVIVGQKSACVLEMNPRFGGGYPFSHVAGANIPAALIAWANGENSNEQWLTVQTNTMSAKCDRLVTVRR</sequence>
<dbReference type="Gene3D" id="3.40.50.20">
    <property type="match status" value="1"/>
</dbReference>
<keyword evidence="3 4" id="KW-0067">ATP-binding</keyword>
<dbReference type="InterPro" id="IPR048764">
    <property type="entry name" value="PylC_N"/>
</dbReference>
<dbReference type="EMBL" id="JACJTE010000009">
    <property type="protein sequence ID" value="MBD2561240.1"/>
    <property type="molecule type" value="Genomic_DNA"/>
</dbReference>
<gene>
    <name evidence="6" type="ORF">H6G95_11545</name>
</gene>
<evidence type="ECO:0000256" key="2">
    <source>
        <dbReference type="ARBA" id="ARBA00022741"/>
    </source>
</evidence>
<accession>A0ABR8EU34</accession>
<dbReference type="SUPFAM" id="SSF56059">
    <property type="entry name" value="Glutathione synthetase ATP-binding domain-like"/>
    <property type="match status" value="1"/>
</dbReference>
<dbReference type="NCBIfam" id="NF009404">
    <property type="entry name" value="PRK12767.1-3"/>
    <property type="match status" value="1"/>
</dbReference>
<dbReference type="PROSITE" id="PS50975">
    <property type="entry name" value="ATP_GRASP"/>
    <property type="match status" value="1"/>
</dbReference>
<dbReference type="PANTHER" id="PTHR43055:SF1">
    <property type="entry name" value="FORMATE-DEPENDENT PHOSPHORIBOSYLGLYCINAMIDE FORMYLTRANSFERASE"/>
    <property type="match status" value="1"/>
</dbReference>
<dbReference type="Gene3D" id="3.30.1490.20">
    <property type="entry name" value="ATP-grasp fold, A domain"/>
    <property type="match status" value="1"/>
</dbReference>
<dbReference type="Pfam" id="PF02655">
    <property type="entry name" value="ATP-grasp_3"/>
    <property type="match status" value="1"/>
</dbReference>